<protein>
    <submittedName>
        <fullName evidence="1">Uncharacterized protein</fullName>
    </submittedName>
</protein>
<comment type="caution">
    <text evidence="1">The sequence shown here is derived from an EMBL/GenBank/DDBJ whole genome shotgun (WGS) entry which is preliminary data.</text>
</comment>
<dbReference type="RefSeq" id="WP_051517915.1">
    <property type="nucleotide sequence ID" value="NZ_CP103346.1"/>
</dbReference>
<name>A0A011TD95_BRUAN</name>
<evidence type="ECO:0000313" key="2">
    <source>
        <dbReference type="Proteomes" id="UP000481876"/>
    </source>
</evidence>
<dbReference type="EMBL" id="WBWS01000055">
    <property type="protein sequence ID" value="KAB2756293.1"/>
    <property type="molecule type" value="Genomic_DNA"/>
</dbReference>
<dbReference type="Proteomes" id="UP000481876">
    <property type="component" value="Unassembled WGS sequence"/>
</dbReference>
<reference evidence="1 2" key="1">
    <citation type="submission" date="2019-09" db="EMBL/GenBank/DDBJ databases">
        <title>Taxonomic organization of the family Brucellaceae based on a phylogenomic approach.</title>
        <authorList>
            <person name="Leclercq S."/>
            <person name="Cloeckaert A."/>
            <person name="Zygmunt M.S."/>
        </authorList>
    </citation>
    <scope>NUCLEOTIDE SEQUENCE [LARGE SCALE GENOMIC DNA]</scope>
    <source>
        <strain evidence="1 2">LMG 3313</strain>
    </source>
</reference>
<sequence>MANDTTALERKVLAHEQILQVLIGHLAETEPKFLDRLKAVFTRHHIIGSNEQDYVNTAQYAEQFIHEVERMQEYKATR</sequence>
<organism evidence="1 2">
    <name type="scientific">Brucella anthropi</name>
    <name type="common">Ochrobactrum anthropi</name>
    <dbReference type="NCBI Taxonomy" id="529"/>
    <lineage>
        <taxon>Bacteria</taxon>
        <taxon>Pseudomonadati</taxon>
        <taxon>Pseudomonadota</taxon>
        <taxon>Alphaproteobacteria</taxon>
        <taxon>Hyphomicrobiales</taxon>
        <taxon>Brucellaceae</taxon>
        <taxon>Brucella/Ochrobactrum group</taxon>
        <taxon>Brucella</taxon>
    </lineage>
</organism>
<dbReference type="AlphaFoldDB" id="A0A011TD95"/>
<proteinExistence type="predicted"/>
<gene>
    <name evidence="1" type="ORF">F9L04_25610</name>
</gene>
<accession>A0A011TD95</accession>
<evidence type="ECO:0000313" key="1">
    <source>
        <dbReference type="EMBL" id="KAB2756293.1"/>
    </source>
</evidence>